<proteinExistence type="predicted"/>
<evidence type="ECO:0000313" key="3">
    <source>
        <dbReference type="EMBL" id="ELY58995.1"/>
    </source>
</evidence>
<feature type="region of interest" description="Disordered" evidence="1">
    <location>
        <begin position="1"/>
        <end position="20"/>
    </location>
</feature>
<evidence type="ECO:0000256" key="2">
    <source>
        <dbReference type="SAM" id="Phobius"/>
    </source>
</evidence>
<feature type="transmembrane region" description="Helical" evidence="2">
    <location>
        <begin position="376"/>
        <end position="396"/>
    </location>
</feature>
<dbReference type="eggNOG" id="arCOG04662">
    <property type="taxonomic scope" value="Archaea"/>
</dbReference>
<keyword evidence="2" id="KW-0812">Transmembrane</keyword>
<keyword evidence="2" id="KW-1133">Transmembrane helix</keyword>
<dbReference type="AlphaFoldDB" id="L9XBB7"/>
<dbReference type="EMBL" id="AOHZ01000031">
    <property type="protein sequence ID" value="ELY58995.1"/>
    <property type="molecule type" value="Genomic_DNA"/>
</dbReference>
<dbReference type="Pfam" id="PF09997">
    <property type="entry name" value="DUF2238"/>
    <property type="match status" value="1"/>
</dbReference>
<feature type="transmembrane region" description="Helical" evidence="2">
    <location>
        <begin position="344"/>
        <end position="364"/>
    </location>
</feature>
<feature type="transmembrane region" description="Helical" evidence="2">
    <location>
        <begin position="195"/>
        <end position="221"/>
    </location>
</feature>
<feature type="transmembrane region" description="Helical" evidence="2">
    <location>
        <begin position="152"/>
        <end position="175"/>
    </location>
</feature>
<protein>
    <submittedName>
        <fullName evidence="3">Uncharacterized protein</fullName>
    </submittedName>
</protein>
<feature type="transmembrane region" description="Helical" evidence="2">
    <location>
        <begin position="75"/>
        <end position="92"/>
    </location>
</feature>
<dbReference type="InterPro" id="IPR014509">
    <property type="entry name" value="YjdF-like"/>
</dbReference>
<name>L9XBB7_9EURY</name>
<feature type="transmembrane region" description="Helical" evidence="2">
    <location>
        <begin position="264"/>
        <end position="281"/>
    </location>
</feature>
<dbReference type="Proteomes" id="UP000011602">
    <property type="component" value="Unassembled WGS sequence"/>
</dbReference>
<feature type="transmembrane region" description="Helical" evidence="2">
    <location>
        <begin position="287"/>
        <end position="304"/>
    </location>
</feature>
<dbReference type="STRING" id="1227499.C493_06100"/>
<organism evidence="3 4">
    <name type="scientific">Natronolimnohabitans innermongolicus JCM 12255</name>
    <dbReference type="NCBI Taxonomy" id="1227499"/>
    <lineage>
        <taxon>Archaea</taxon>
        <taxon>Methanobacteriati</taxon>
        <taxon>Methanobacteriota</taxon>
        <taxon>Stenosarchaea group</taxon>
        <taxon>Halobacteria</taxon>
        <taxon>Halobacteriales</taxon>
        <taxon>Natrialbaceae</taxon>
        <taxon>Natronolimnohabitans</taxon>
    </lineage>
</organism>
<keyword evidence="4" id="KW-1185">Reference proteome</keyword>
<feature type="transmembrane region" description="Helical" evidence="2">
    <location>
        <begin position="316"/>
        <end position="338"/>
    </location>
</feature>
<evidence type="ECO:0000256" key="1">
    <source>
        <dbReference type="SAM" id="MobiDB-lite"/>
    </source>
</evidence>
<sequence>MPSSSAPLNDDRVTRRTNELNPVPEKVSVKGMSDTDRLAALFVESSRNTVLTWLLVAVLGAGLLGGGLLERYEAVLLSAVAIAVIVAPVIAFRDPTMLPPWYFVALICLPILWDAFVPRPLTTAIVPSLALATLGLLLAVELHRFTTLRLVPWFAVTLTVLFTLAMGGLLNILRWSADVLFGTTFLLDGRTQDAINAAVMIELVFVTFAGILAGGLFYLYFRAADSRSDSAMVAPPVSGSNAADVDGVVLSDRLGFSVRRQTQLVRFMQIVLVVVLLYGVWTLQVPVATNAALALAITFIPAVLERDYHIAIEPGLALWVASAVFFHALGTAGLYDAIAPYDHLTHTLSATVVAAAGYAAIRAIHLHDSVVHLPRWAMFAFTLVFVLAMGVVWEILEFVVDQGALALGMEPILAQHGIDDTIVDMLFNTVGALLVATWGTVYLTEVSESLANELERRFDVGDAER</sequence>
<dbReference type="eggNOG" id="arCOG04663">
    <property type="taxonomic scope" value="Archaea"/>
</dbReference>
<gene>
    <name evidence="3" type="ORF">C493_06100</name>
</gene>
<feature type="transmembrane region" description="Helical" evidence="2">
    <location>
        <begin position="122"/>
        <end position="140"/>
    </location>
</feature>
<feature type="compositionally biased region" description="Basic and acidic residues" evidence="1">
    <location>
        <begin position="9"/>
        <end position="18"/>
    </location>
</feature>
<feature type="transmembrane region" description="Helical" evidence="2">
    <location>
        <begin position="50"/>
        <end position="69"/>
    </location>
</feature>
<comment type="caution">
    <text evidence="3">The sequence shown here is derived from an EMBL/GenBank/DDBJ whole genome shotgun (WGS) entry which is preliminary data.</text>
</comment>
<keyword evidence="2" id="KW-0472">Membrane</keyword>
<reference evidence="3 4" key="1">
    <citation type="journal article" date="2014" name="PLoS Genet.">
        <title>Phylogenetically driven sequencing of extremely halophilic archaea reveals strategies for static and dynamic osmo-response.</title>
        <authorList>
            <person name="Becker E.A."/>
            <person name="Seitzer P.M."/>
            <person name="Tritt A."/>
            <person name="Larsen D."/>
            <person name="Krusor M."/>
            <person name="Yao A.I."/>
            <person name="Wu D."/>
            <person name="Madern D."/>
            <person name="Eisen J.A."/>
            <person name="Darling A.E."/>
            <person name="Facciotti M.T."/>
        </authorList>
    </citation>
    <scope>NUCLEOTIDE SEQUENCE [LARGE SCALE GENOMIC DNA]</scope>
    <source>
        <strain evidence="3 4">JCM 12255</strain>
    </source>
</reference>
<evidence type="ECO:0000313" key="4">
    <source>
        <dbReference type="Proteomes" id="UP000011602"/>
    </source>
</evidence>
<accession>L9XBB7</accession>